<sequence>MHVVVRKINLLASRITVSHAAIPQIHMPAMTINFPVADTTRLATLHEGDEVDIQCEHRGGAVGVVNFRMWR</sequence>
<dbReference type="Pfam" id="PF11604">
    <property type="entry name" value="CusF_Ec"/>
    <property type="match status" value="1"/>
</dbReference>
<dbReference type="InterPro" id="IPR021647">
    <property type="entry name" value="CusF_Ec"/>
</dbReference>
<name>A0A9W6GZ85_9HYPH</name>
<organism evidence="1 2">
    <name type="scientific">Methylocystis echinoides</name>
    <dbReference type="NCBI Taxonomy" id="29468"/>
    <lineage>
        <taxon>Bacteria</taxon>
        <taxon>Pseudomonadati</taxon>
        <taxon>Pseudomonadota</taxon>
        <taxon>Alphaproteobacteria</taxon>
        <taxon>Hyphomicrobiales</taxon>
        <taxon>Methylocystaceae</taxon>
        <taxon>Methylocystis</taxon>
    </lineage>
</organism>
<accession>A0A9W6GZ85</accession>
<protein>
    <submittedName>
        <fullName evidence="1">Uncharacterized protein</fullName>
    </submittedName>
</protein>
<evidence type="ECO:0000313" key="1">
    <source>
        <dbReference type="EMBL" id="GLI95847.1"/>
    </source>
</evidence>
<dbReference type="EMBL" id="BSEC01000005">
    <property type="protein sequence ID" value="GLI95847.1"/>
    <property type="molecule type" value="Genomic_DNA"/>
</dbReference>
<keyword evidence="2" id="KW-1185">Reference proteome</keyword>
<comment type="caution">
    <text evidence="1">The sequence shown here is derived from an EMBL/GenBank/DDBJ whole genome shotgun (WGS) entry which is preliminary data.</text>
</comment>
<dbReference type="AlphaFoldDB" id="A0A9W6GZ85"/>
<evidence type="ECO:0000313" key="2">
    <source>
        <dbReference type="Proteomes" id="UP001144323"/>
    </source>
</evidence>
<reference evidence="1" key="1">
    <citation type="journal article" date="2023" name="Int. J. Syst. Evol. Microbiol.">
        <title>Methylocystis iwaonis sp. nov., a type II methane-oxidizing bacterium from surface soil of a rice paddy field in Japan, and emended description of the genus Methylocystis (ex Whittenbury et al. 1970) Bowman et al. 1993.</title>
        <authorList>
            <person name="Kaise H."/>
            <person name="Sawadogo J.B."/>
            <person name="Alam M.S."/>
            <person name="Ueno C."/>
            <person name="Dianou D."/>
            <person name="Shinjo R."/>
            <person name="Asakawa S."/>
        </authorList>
    </citation>
    <scope>NUCLEOTIDE SEQUENCE</scope>
    <source>
        <strain evidence="1">LMG27198</strain>
    </source>
</reference>
<dbReference type="InterPro" id="IPR042230">
    <property type="entry name" value="CusF_sf"/>
</dbReference>
<gene>
    <name evidence="1" type="ORF">LMG27198_48390</name>
</gene>
<proteinExistence type="predicted"/>
<dbReference type="Gene3D" id="2.40.50.320">
    <property type="entry name" value="Copper binding periplasmic protein CusF"/>
    <property type="match status" value="1"/>
</dbReference>
<dbReference type="Proteomes" id="UP001144323">
    <property type="component" value="Unassembled WGS sequence"/>
</dbReference>